<evidence type="ECO:0000313" key="2">
    <source>
        <dbReference type="EMBL" id="DAA02818.1"/>
    </source>
</evidence>
<name>Q6ILP3_DROME</name>
<protein>
    <submittedName>
        <fullName evidence="2">HDC08810</fullName>
    </submittedName>
</protein>
<dbReference type="AlphaFoldDB" id="Q6ILP3"/>
<organism evidence="2">
    <name type="scientific">Drosophila melanogaster</name>
    <name type="common">Fruit fly</name>
    <dbReference type="NCBI Taxonomy" id="7227"/>
    <lineage>
        <taxon>Eukaryota</taxon>
        <taxon>Metazoa</taxon>
        <taxon>Ecdysozoa</taxon>
        <taxon>Arthropoda</taxon>
        <taxon>Hexapoda</taxon>
        <taxon>Insecta</taxon>
        <taxon>Pterygota</taxon>
        <taxon>Neoptera</taxon>
        <taxon>Endopterygota</taxon>
        <taxon>Diptera</taxon>
        <taxon>Brachycera</taxon>
        <taxon>Muscomorpha</taxon>
        <taxon>Ephydroidea</taxon>
        <taxon>Drosophilidae</taxon>
        <taxon>Drosophila</taxon>
        <taxon>Sophophora</taxon>
    </lineage>
</organism>
<feature type="region of interest" description="Disordered" evidence="1">
    <location>
        <begin position="160"/>
        <end position="196"/>
    </location>
</feature>
<proteinExistence type="predicted"/>
<accession>Q6ILP3</accession>
<dbReference type="EMBL" id="BK001973">
    <property type="protein sequence ID" value="DAA02818.1"/>
    <property type="molecule type" value="Genomic_DNA"/>
</dbReference>
<sequence>MNGWNRLQISQFGDVAVDADEDGASNSDEDRIIERVCLPACRNLLPLLYINEICSKFINPSSIPSYPAIILKDRSPYNSHLRTPTSTFVTRRVSSTIQLQHKGCVNQSFFCSQCLSSTHLIAIFNISIYVFFGMRKGVLGGGGGGSMRIQFSFEGANKGMSGQWPSVAEGRQQQRSSRNRSSSSSSNCSSNRSNSSNQDMFAMHAAMRQLLAFN</sequence>
<evidence type="ECO:0000256" key="1">
    <source>
        <dbReference type="SAM" id="MobiDB-lite"/>
    </source>
</evidence>
<feature type="compositionally biased region" description="Low complexity" evidence="1">
    <location>
        <begin position="171"/>
        <end position="196"/>
    </location>
</feature>
<reference evidence="2" key="1">
    <citation type="journal article" date="2003" name="Genome Biol.">
        <title>An integrated gene annotation and transcriptional profiling approach towards the full gene content of the Drosophila genome.</title>
        <authorList>
            <person name="Hild M."/>
            <person name="Beckmann B."/>
            <person name="Haas S.A."/>
            <person name="Koch B."/>
            <person name="Solovyev V."/>
            <person name="Busold C."/>
            <person name="Fellenberg K."/>
            <person name="Boutros M."/>
            <person name="Vingron M."/>
            <person name="Sauer F."/>
            <person name="Hoheisel J.D."/>
            <person name="Paro R."/>
        </authorList>
    </citation>
    <scope>NUCLEOTIDE SEQUENCE</scope>
</reference>
<gene>
    <name evidence="2" type="ORF">HDC08810</name>
</gene>